<organism evidence="2 3">
    <name type="scientific">Vibrio owensii</name>
    <dbReference type="NCBI Taxonomy" id="696485"/>
    <lineage>
        <taxon>Bacteria</taxon>
        <taxon>Pseudomonadati</taxon>
        <taxon>Pseudomonadota</taxon>
        <taxon>Gammaproteobacteria</taxon>
        <taxon>Vibrionales</taxon>
        <taxon>Vibrionaceae</taxon>
        <taxon>Vibrio</taxon>
    </lineage>
</organism>
<evidence type="ECO:0000313" key="3">
    <source>
        <dbReference type="Proteomes" id="UP001295420"/>
    </source>
</evidence>
<feature type="transmembrane region" description="Helical" evidence="1">
    <location>
        <begin position="17"/>
        <end position="38"/>
    </location>
</feature>
<comment type="caution">
    <text evidence="2">The sequence shown here is derived from an EMBL/GenBank/DDBJ whole genome shotgun (WGS) entry which is preliminary data.</text>
</comment>
<dbReference type="AlphaFoldDB" id="A0AAU9Q993"/>
<keyword evidence="1" id="KW-0472">Membrane</keyword>
<keyword evidence="1" id="KW-1133">Transmembrane helix</keyword>
<dbReference type="Proteomes" id="UP001295420">
    <property type="component" value="Unassembled WGS sequence"/>
</dbReference>
<proteinExistence type="predicted"/>
<sequence>MSSGACSLYIQTDFPRFTYLNSTILGWMLIAVFTLVVLQVDDAKKLTCDNTSFHFRGLHFLFKIGVYCPYLYQSHSIIPPAVATFQPIDAGNQFMFFIRPILSLEEHLSAGYITLPTSVSHFTAAQTHTLSQPSAATACRLHVF</sequence>
<accession>A0AAU9Q993</accession>
<keyword evidence="1" id="KW-0812">Transmembrane</keyword>
<protein>
    <submittedName>
        <fullName evidence="2">Uncharacterized protein</fullName>
    </submittedName>
</protein>
<evidence type="ECO:0000256" key="1">
    <source>
        <dbReference type="SAM" id="Phobius"/>
    </source>
</evidence>
<dbReference type="EMBL" id="CAKMTQ010000040">
    <property type="protein sequence ID" value="CAH1537110.1"/>
    <property type="molecule type" value="Genomic_DNA"/>
</dbReference>
<evidence type="ECO:0000313" key="2">
    <source>
        <dbReference type="EMBL" id="CAH1537110.1"/>
    </source>
</evidence>
<name>A0AAU9Q993_9VIBR</name>
<gene>
    <name evidence="2" type="ORF">THF1D04_450009</name>
</gene>
<reference evidence="2" key="1">
    <citation type="submission" date="2022-01" db="EMBL/GenBank/DDBJ databases">
        <authorList>
            <person name="Lagorce A."/>
        </authorList>
    </citation>
    <scope>NUCLEOTIDE SEQUENCE</scope>
    <source>
        <strain evidence="2">Th15_F1_D04</strain>
    </source>
</reference>